<dbReference type="KEGG" id="dko:I596_3472"/>
<protein>
    <submittedName>
        <fullName evidence="5">Transcriptional regulator, AraC family</fullName>
    </submittedName>
</protein>
<dbReference type="Proteomes" id="UP000076830">
    <property type="component" value="Chromosome"/>
</dbReference>
<evidence type="ECO:0000256" key="1">
    <source>
        <dbReference type="ARBA" id="ARBA00023015"/>
    </source>
</evidence>
<dbReference type="GO" id="GO:0043565">
    <property type="term" value="F:sequence-specific DNA binding"/>
    <property type="evidence" value="ECO:0007669"/>
    <property type="project" value="InterPro"/>
</dbReference>
<proteinExistence type="predicted"/>
<keyword evidence="3" id="KW-0804">Transcription</keyword>
<keyword evidence="2" id="KW-0238">DNA-binding</keyword>
<dbReference type="EMBL" id="CP015249">
    <property type="protein sequence ID" value="ANB19460.1"/>
    <property type="molecule type" value="Genomic_DNA"/>
</dbReference>
<evidence type="ECO:0000256" key="2">
    <source>
        <dbReference type="ARBA" id="ARBA00023125"/>
    </source>
</evidence>
<dbReference type="InterPro" id="IPR050204">
    <property type="entry name" value="AraC_XylS_family_regulators"/>
</dbReference>
<evidence type="ECO:0000259" key="4">
    <source>
        <dbReference type="PROSITE" id="PS01124"/>
    </source>
</evidence>
<dbReference type="PROSITE" id="PS01124">
    <property type="entry name" value="HTH_ARAC_FAMILY_2"/>
    <property type="match status" value="1"/>
</dbReference>
<dbReference type="AlphaFoldDB" id="A0A160DYD7"/>
<dbReference type="RefSeq" id="WP_067650357.1">
    <property type="nucleotide sequence ID" value="NZ_CP015249.1"/>
</dbReference>
<dbReference type="PANTHER" id="PTHR46796:SF15">
    <property type="entry name" value="BLL1074 PROTEIN"/>
    <property type="match status" value="1"/>
</dbReference>
<dbReference type="Pfam" id="PF12833">
    <property type="entry name" value="HTH_18"/>
    <property type="match status" value="1"/>
</dbReference>
<evidence type="ECO:0000313" key="6">
    <source>
        <dbReference type="Proteomes" id="UP000076830"/>
    </source>
</evidence>
<dbReference type="GO" id="GO:0003700">
    <property type="term" value="F:DNA-binding transcription factor activity"/>
    <property type="evidence" value="ECO:0007669"/>
    <property type="project" value="InterPro"/>
</dbReference>
<dbReference type="InterPro" id="IPR046532">
    <property type="entry name" value="DUF6597"/>
</dbReference>
<accession>A0A160DYD7</accession>
<name>A0A160DYD7_9GAMM</name>
<dbReference type="Gene3D" id="1.10.10.60">
    <property type="entry name" value="Homeodomain-like"/>
    <property type="match status" value="1"/>
</dbReference>
<dbReference type="OrthoDB" id="9809338at2"/>
<sequence length="245" mass="26156">MEYAEIPLPGLGDLAKTFWTLRGDGAAPAGVEHSATPDGCVEVIRRLHGRSTWGRAQPAVFVAGLIDRPALLHFSGDAAFVGLRLWPWTWHALGGRPCRGFLNDWIALDAAGLPDRTVALFHALDAGDADAIGAALDAAVAPADRAIGRAVVASASVADLARRSGRSMRGLQRWFQHAVGLPPRTYLRLLRFQDTLSAIQADATALADQAAHGGYADQAHMAREFRELAGAAARTVRKRARGPFV</sequence>
<evidence type="ECO:0000256" key="3">
    <source>
        <dbReference type="ARBA" id="ARBA00023163"/>
    </source>
</evidence>
<dbReference type="STRING" id="1300342.I596_3472"/>
<keyword evidence="6" id="KW-1185">Reference proteome</keyword>
<evidence type="ECO:0000313" key="5">
    <source>
        <dbReference type="EMBL" id="ANB19460.1"/>
    </source>
</evidence>
<dbReference type="SMART" id="SM00342">
    <property type="entry name" value="HTH_ARAC"/>
    <property type="match status" value="1"/>
</dbReference>
<keyword evidence="1" id="KW-0805">Transcription regulation</keyword>
<dbReference type="Pfam" id="PF20240">
    <property type="entry name" value="DUF6597"/>
    <property type="match status" value="1"/>
</dbReference>
<dbReference type="PANTHER" id="PTHR46796">
    <property type="entry name" value="HTH-TYPE TRANSCRIPTIONAL ACTIVATOR RHAS-RELATED"/>
    <property type="match status" value="1"/>
</dbReference>
<organism evidence="5 6">
    <name type="scientific">Dokdonella koreensis DS-123</name>
    <dbReference type="NCBI Taxonomy" id="1300342"/>
    <lineage>
        <taxon>Bacteria</taxon>
        <taxon>Pseudomonadati</taxon>
        <taxon>Pseudomonadota</taxon>
        <taxon>Gammaproteobacteria</taxon>
        <taxon>Lysobacterales</taxon>
        <taxon>Rhodanobacteraceae</taxon>
        <taxon>Dokdonella</taxon>
    </lineage>
</organism>
<gene>
    <name evidence="5" type="ORF">I596_3472</name>
</gene>
<reference evidence="5 6" key="1">
    <citation type="submission" date="2016-04" db="EMBL/GenBank/DDBJ databases">
        <title>Complete genome sequence of Dokdonella koreensis DS-123T.</title>
        <authorList>
            <person name="Kim J.F."/>
            <person name="Lee H."/>
            <person name="Kwak M.-J."/>
        </authorList>
    </citation>
    <scope>NUCLEOTIDE SEQUENCE [LARGE SCALE GENOMIC DNA]</scope>
    <source>
        <strain evidence="5 6">DS-123</strain>
    </source>
</reference>
<feature type="domain" description="HTH araC/xylS-type" evidence="4">
    <location>
        <begin position="137"/>
        <end position="239"/>
    </location>
</feature>
<dbReference type="InterPro" id="IPR018060">
    <property type="entry name" value="HTH_AraC"/>
</dbReference>